<keyword evidence="17" id="KW-1185">Reference proteome</keyword>
<keyword evidence="16" id="KW-0675">Receptor</keyword>
<dbReference type="PANTHER" id="PTHR32552">
    <property type="entry name" value="FERRICHROME IRON RECEPTOR-RELATED"/>
    <property type="match status" value="1"/>
</dbReference>
<evidence type="ECO:0000256" key="10">
    <source>
        <dbReference type="ARBA" id="ARBA00023237"/>
    </source>
</evidence>
<gene>
    <name evidence="16" type="ORF">COO09_19625</name>
</gene>
<evidence type="ECO:0000256" key="12">
    <source>
        <dbReference type="RuleBase" id="RU003357"/>
    </source>
</evidence>
<evidence type="ECO:0000256" key="2">
    <source>
        <dbReference type="ARBA" id="ARBA00022448"/>
    </source>
</evidence>
<evidence type="ECO:0000256" key="3">
    <source>
        <dbReference type="ARBA" id="ARBA00022452"/>
    </source>
</evidence>
<feature type="signal peptide" evidence="13">
    <location>
        <begin position="1"/>
        <end position="27"/>
    </location>
</feature>
<dbReference type="InterPro" id="IPR039426">
    <property type="entry name" value="TonB-dep_rcpt-like"/>
</dbReference>
<feature type="domain" description="TonB-dependent receptor plug" evidence="15">
    <location>
        <begin position="62"/>
        <end position="168"/>
    </location>
</feature>
<comment type="similarity">
    <text evidence="11 12">Belongs to the TonB-dependent receptor family.</text>
</comment>
<dbReference type="PROSITE" id="PS52016">
    <property type="entry name" value="TONB_DEPENDENT_REC_3"/>
    <property type="match status" value="1"/>
</dbReference>
<sequence length="752" mass="81096">MKAKITTLRGASSVAIMLMGLSQAANAQTASPADAAVAQQESDAGGIQDIVVTATRTGETQLQRTPVAMAVLSGDSLSSRNAVNVKDLVNLTPNMSVGQTTANAQIYVRGIGSNNVFTGSDPSVTVQSDGVYIARAYSQFSDFVDIDRIEVLRGPQGTLYGRNSIGGTINLISRKPSDELVGKAQLTVGNYSAVQAQAYVSGPIVPGVVQASLAGNYIRHDAYVDNIVPGKPNIGAANRGGLRGQLRITPSDSVELITRADWSKGDERIDAYAHIRAPVAAAPLASSTVGNLRKVALDNPPRNRTNGHGIAQEINVDLNPALTFKSLTAYRYSHYHFTGDTDATEIPFNQATQFDDSKQFSQEFNLVLRTDKLQAIAGAYYFHEKDNGVFLVDIKPSILTPAASSAFSTISPRIKSESKAVFVQGTYHITDELGITAGLRYTRDKKTINQSYLRTSQNPATLGATVPPFPFFGSSTRTYDAFTPKFGIDYQVNRHFFLYASATRGYKSGGVNFVASNPLALAFGPEKIWAYEAGLKSDWFENRLRVNITAFRYNYTDLQVQTTITAGLISIANAATARTNGLEIETTAKPIPNLTLSANLALLDTEYGSFPNASVPNTYIPYVTGNPQFNPTTRLFNASGNRLNLAPRTSFSLSGRYDVDMPSGTAFIRGDYRHQSRSFNEPTNVLISSQKAYGILNLGLGYESDRGGWSAQLIGKNVLNKQYLISIVSSGLVPNGVAGDPRTVAIQLTKNF</sequence>
<dbReference type="GO" id="GO:0009279">
    <property type="term" value="C:cell outer membrane"/>
    <property type="evidence" value="ECO:0007669"/>
    <property type="project" value="UniProtKB-SubCell"/>
</dbReference>
<dbReference type="Gene3D" id="2.40.170.20">
    <property type="entry name" value="TonB-dependent receptor, beta-barrel domain"/>
    <property type="match status" value="1"/>
</dbReference>
<comment type="caution">
    <text evidence="16">The sequence shown here is derived from an EMBL/GenBank/DDBJ whole genome shotgun (WGS) entry which is preliminary data.</text>
</comment>
<feature type="domain" description="TonB-dependent receptor-like beta-barrel" evidence="14">
    <location>
        <begin position="298"/>
        <end position="717"/>
    </location>
</feature>
<keyword evidence="5 11" id="KW-0812">Transmembrane</keyword>
<dbReference type="SUPFAM" id="SSF56935">
    <property type="entry name" value="Porins"/>
    <property type="match status" value="1"/>
</dbReference>
<evidence type="ECO:0000313" key="16">
    <source>
        <dbReference type="EMBL" id="PCE40537.1"/>
    </source>
</evidence>
<reference evidence="16 17" key="1">
    <citation type="submission" date="2017-09" db="EMBL/GenBank/DDBJ databases">
        <title>The Catabolism of 3,6-Dichlorosalicylic acid is Initiated by the Cytochrome P450 Monooxygenase DsmABC in Rhizorhabdus dicambivorans Ndbn-20.</title>
        <authorList>
            <person name="Na L."/>
        </authorList>
    </citation>
    <scope>NUCLEOTIDE SEQUENCE [LARGE SCALE GENOMIC DNA]</scope>
    <source>
        <strain evidence="16 17">Ndbn-20m</strain>
    </source>
</reference>
<dbReference type="Pfam" id="PF00593">
    <property type="entry name" value="TonB_dep_Rec_b-barrel"/>
    <property type="match status" value="1"/>
</dbReference>
<evidence type="ECO:0000256" key="5">
    <source>
        <dbReference type="ARBA" id="ARBA00022692"/>
    </source>
</evidence>
<keyword evidence="10 11" id="KW-0998">Cell outer membrane</keyword>
<proteinExistence type="inferred from homology"/>
<feature type="chain" id="PRO_5013331411" evidence="13">
    <location>
        <begin position="28"/>
        <end position="752"/>
    </location>
</feature>
<dbReference type="InterPro" id="IPR000531">
    <property type="entry name" value="Beta-barrel_TonB"/>
</dbReference>
<keyword evidence="8 12" id="KW-0798">TonB box</keyword>
<evidence type="ECO:0000256" key="11">
    <source>
        <dbReference type="PROSITE-ProRule" id="PRU01360"/>
    </source>
</evidence>
<evidence type="ECO:0000256" key="13">
    <source>
        <dbReference type="SAM" id="SignalP"/>
    </source>
</evidence>
<dbReference type="GO" id="GO:0006826">
    <property type="term" value="P:iron ion transport"/>
    <property type="evidence" value="ECO:0007669"/>
    <property type="project" value="UniProtKB-KW"/>
</dbReference>
<dbReference type="InterPro" id="IPR012910">
    <property type="entry name" value="Plug_dom"/>
</dbReference>
<evidence type="ECO:0000259" key="15">
    <source>
        <dbReference type="Pfam" id="PF07715"/>
    </source>
</evidence>
<keyword evidence="7" id="KW-0406">Ion transport</keyword>
<dbReference type="InterPro" id="IPR036942">
    <property type="entry name" value="Beta-barrel_TonB_sf"/>
</dbReference>
<accession>A0A2A4FQU3</accession>
<dbReference type="CDD" id="cd01347">
    <property type="entry name" value="ligand_gated_channel"/>
    <property type="match status" value="1"/>
</dbReference>
<dbReference type="EMBL" id="NWUF01000026">
    <property type="protein sequence ID" value="PCE40537.1"/>
    <property type="molecule type" value="Genomic_DNA"/>
</dbReference>
<evidence type="ECO:0000256" key="8">
    <source>
        <dbReference type="ARBA" id="ARBA00023077"/>
    </source>
</evidence>
<keyword evidence="9 11" id="KW-0472">Membrane</keyword>
<evidence type="ECO:0000256" key="7">
    <source>
        <dbReference type="ARBA" id="ARBA00023065"/>
    </source>
</evidence>
<organism evidence="16 17">
    <name type="scientific">Rhizorhabdus dicambivorans</name>
    <dbReference type="NCBI Taxonomy" id="1850238"/>
    <lineage>
        <taxon>Bacteria</taxon>
        <taxon>Pseudomonadati</taxon>
        <taxon>Pseudomonadota</taxon>
        <taxon>Alphaproteobacteria</taxon>
        <taxon>Sphingomonadales</taxon>
        <taxon>Sphingomonadaceae</taxon>
        <taxon>Rhizorhabdus</taxon>
    </lineage>
</organism>
<dbReference type="PANTHER" id="PTHR32552:SF81">
    <property type="entry name" value="TONB-DEPENDENT OUTER MEMBRANE RECEPTOR"/>
    <property type="match status" value="1"/>
</dbReference>
<evidence type="ECO:0000256" key="9">
    <source>
        <dbReference type="ARBA" id="ARBA00023136"/>
    </source>
</evidence>
<evidence type="ECO:0000313" key="17">
    <source>
        <dbReference type="Proteomes" id="UP000218934"/>
    </source>
</evidence>
<dbReference type="RefSeq" id="WP_066967434.1">
    <property type="nucleotide sequence ID" value="NZ_NWUF01000026.1"/>
</dbReference>
<dbReference type="Proteomes" id="UP000218934">
    <property type="component" value="Unassembled WGS sequence"/>
</dbReference>
<evidence type="ECO:0000256" key="6">
    <source>
        <dbReference type="ARBA" id="ARBA00023004"/>
    </source>
</evidence>
<dbReference type="AlphaFoldDB" id="A0A2A4FQU3"/>
<dbReference type="OrthoDB" id="9760333at2"/>
<evidence type="ECO:0000256" key="1">
    <source>
        <dbReference type="ARBA" id="ARBA00004571"/>
    </source>
</evidence>
<keyword evidence="6" id="KW-0408">Iron</keyword>
<keyword evidence="13" id="KW-0732">Signal</keyword>
<evidence type="ECO:0000256" key="4">
    <source>
        <dbReference type="ARBA" id="ARBA00022496"/>
    </source>
</evidence>
<protein>
    <submittedName>
        <fullName evidence="16">TonB-dependent receptor</fullName>
    </submittedName>
</protein>
<evidence type="ECO:0000259" key="14">
    <source>
        <dbReference type="Pfam" id="PF00593"/>
    </source>
</evidence>
<keyword evidence="4" id="KW-0410">Iron transport</keyword>
<keyword evidence="2 11" id="KW-0813">Transport</keyword>
<comment type="subcellular location">
    <subcellularLocation>
        <location evidence="1 11">Cell outer membrane</location>
        <topology evidence="1 11">Multi-pass membrane protein</topology>
    </subcellularLocation>
</comment>
<name>A0A2A4FQU3_9SPHN</name>
<keyword evidence="3 11" id="KW-1134">Transmembrane beta strand</keyword>
<dbReference type="KEGG" id="rdi:CMV14_07430"/>
<dbReference type="Pfam" id="PF07715">
    <property type="entry name" value="Plug"/>
    <property type="match status" value="1"/>
</dbReference>